<keyword evidence="9" id="KW-0762">Sugar transport</keyword>
<sequence length="284" mass="31737">MKNAVNQTPIPVVYGSLALKWGLLIGYTVVALFPLIWLTVSAFKTNLEIQIAPFALPETWQYRNFINAITISGLPRYFLHSAIVATLATGLNLLVTSMASFVIARERFLLRRVIFIMITAGVLVPIVAFMVPYYTLITRLRLYDTLWALIVTYAAINIPISVFLITSFMSTIPRELEDSAAIDGCSFWQRYSRIILPLSRAGLVTAATFSFIYCWNEFVYALLLTSSRSARTVQLAIRFFTSQFRTDYAGMFAAIVLTMVPTVLVYTLLHDKIISGLTAGAVKG</sequence>
<dbReference type="Pfam" id="PF00528">
    <property type="entry name" value="BPD_transp_1"/>
    <property type="match status" value="1"/>
</dbReference>
<dbReference type="SUPFAM" id="SSF161098">
    <property type="entry name" value="MetI-like"/>
    <property type="match status" value="1"/>
</dbReference>
<dbReference type="EMBL" id="CP003282">
    <property type="protein sequence ID" value="AFG36232.1"/>
    <property type="molecule type" value="Genomic_DNA"/>
</dbReference>
<keyword evidence="10" id="KW-1185">Reference proteome</keyword>
<evidence type="ECO:0000259" key="8">
    <source>
        <dbReference type="PROSITE" id="PS50928"/>
    </source>
</evidence>
<name>H9UFD9_SPIAZ</name>
<dbReference type="PROSITE" id="PS50928">
    <property type="entry name" value="ABC_TM1"/>
    <property type="match status" value="1"/>
</dbReference>
<evidence type="ECO:0000256" key="2">
    <source>
        <dbReference type="ARBA" id="ARBA00022448"/>
    </source>
</evidence>
<reference evidence="10" key="1">
    <citation type="journal article" date="2013" name="Stand. Genomic Sci.">
        <title>Complete genome sequence of the halophilic bacterium Spirochaeta africana type strain (Z-7692(T)) from the alkaline Lake Magadi in the East African Rift.</title>
        <authorList>
            <person name="Liolos K."/>
            <person name="Abt B."/>
            <person name="Scheuner C."/>
            <person name="Teshima H."/>
            <person name="Held B."/>
            <person name="Lapidus A."/>
            <person name="Nolan M."/>
            <person name="Lucas S."/>
            <person name="Deshpande S."/>
            <person name="Cheng J.F."/>
            <person name="Tapia R."/>
            <person name="Goodwin L.A."/>
            <person name="Pitluck S."/>
            <person name="Pagani I."/>
            <person name="Ivanova N."/>
            <person name="Mavromatis K."/>
            <person name="Mikhailova N."/>
            <person name="Huntemann M."/>
            <person name="Pati A."/>
            <person name="Chen A."/>
            <person name="Palaniappan K."/>
            <person name="Land M."/>
            <person name="Rohde M."/>
            <person name="Tindall B.J."/>
            <person name="Detter J.C."/>
            <person name="Goker M."/>
            <person name="Bristow J."/>
            <person name="Eisen J.A."/>
            <person name="Markowitz V."/>
            <person name="Hugenholtz P."/>
            <person name="Woyke T."/>
            <person name="Klenk H.P."/>
            <person name="Kyrpides N.C."/>
        </authorList>
    </citation>
    <scope>NUCLEOTIDE SEQUENCE</scope>
    <source>
        <strain evidence="10">ATCC 700263 / DSM 8902 / Z-7692</strain>
    </source>
</reference>
<evidence type="ECO:0000256" key="6">
    <source>
        <dbReference type="ARBA" id="ARBA00023136"/>
    </source>
</evidence>
<comment type="subcellular location">
    <subcellularLocation>
        <location evidence="1 7">Cell membrane</location>
        <topology evidence="1 7">Multi-pass membrane protein</topology>
    </subcellularLocation>
</comment>
<dbReference type="RefSeq" id="WP_014454230.1">
    <property type="nucleotide sequence ID" value="NC_017098.1"/>
</dbReference>
<keyword evidence="3" id="KW-1003">Cell membrane</keyword>
<dbReference type="Proteomes" id="UP000007383">
    <property type="component" value="Chromosome"/>
</dbReference>
<dbReference type="InterPro" id="IPR000515">
    <property type="entry name" value="MetI-like"/>
</dbReference>
<dbReference type="HOGENOM" id="CLU_016047_1_2_12"/>
<dbReference type="GO" id="GO:0005886">
    <property type="term" value="C:plasma membrane"/>
    <property type="evidence" value="ECO:0007669"/>
    <property type="project" value="UniProtKB-SubCell"/>
</dbReference>
<feature type="transmembrane region" description="Helical" evidence="7">
    <location>
        <begin position="146"/>
        <end position="165"/>
    </location>
</feature>
<evidence type="ECO:0000256" key="3">
    <source>
        <dbReference type="ARBA" id="ARBA00022475"/>
    </source>
</evidence>
<dbReference type="GO" id="GO:0055085">
    <property type="term" value="P:transmembrane transport"/>
    <property type="evidence" value="ECO:0007669"/>
    <property type="project" value="InterPro"/>
</dbReference>
<feature type="transmembrane region" description="Helical" evidence="7">
    <location>
        <begin position="113"/>
        <end position="134"/>
    </location>
</feature>
<evidence type="ECO:0000256" key="5">
    <source>
        <dbReference type="ARBA" id="ARBA00022989"/>
    </source>
</evidence>
<dbReference type="Gene3D" id="1.10.3720.10">
    <property type="entry name" value="MetI-like"/>
    <property type="match status" value="1"/>
</dbReference>
<dbReference type="InterPro" id="IPR035906">
    <property type="entry name" value="MetI-like_sf"/>
</dbReference>
<dbReference type="eggNOG" id="COG0395">
    <property type="taxonomic scope" value="Bacteria"/>
</dbReference>
<dbReference type="PANTHER" id="PTHR43744">
    <property type="entry name" value="ABC TRANSPORTER PERMEASE PROTEIN MG189-RELATED-RELATED"/>
    <property type="match status" value="1"/>
</dbReference>
<evidence type="ECO:0000313" key="9">
    <source>
        <dbReference type="EMBL" id="AFG36232.1"/>
    </source>
</evidence>
<evidence type="ECO:0000313" key="10">
    <source>
        <dbReference type="Proteomes" id="UP000007383"/>
    </source>
</evidence>
<feature type="transmembrane region" description="Helical" evidence="7">
    <location>
        <begin position="248"/>
        <end position="269"/>
    </location>
</feature>
<dbReference type="AlphaFoldDB" id="H9UFD9"/>
<dbReference type="PANTHER" id="PTHR43744:SF12">
    <property type="entry name" value="ABC TRANSPORTER PERMEASE PROTEIN MG189-RELATED"/>
    <property type="match status" value="1"/>
</dbReference>
<feature type="transmembrane region" description="Helical" evidence="7">
    <location>
        <begin position="77"/>
        <end position="101"/>
    </location>
</feature>
<keyword evidence="2 7" id="KW-0813">Transport</keyword>
<dbReference type="PATRIC" id="fig|889378.3.peg.126"/>
<accession>H9UFD9</accession>
<organism evidence="9 10">
    <name type="scientific">Spirochaeta africana (strain ATCC 700263 / DSM 8902 / Z-7692)</name>
    <dbReference type="NCBI Taxonomy" id="889378"/>
    <lineage>
        <taxon>Bacteria</taxon>
        <taxon>Pseudomonadati</taxon>
        <taxon>Spirochaetota</taxon>
        <taxon>Spirochaetia</taxon>
        <taxon>Spirochaetales</taxon>
        <taxon>Spirochaetaceae</taxon>
        <taxon>Spirochaeta</taxon>
    </lineage>
</organism>
<protein>
    <submittedName>
        <fullName evidence="9">ABC-type sugar transport system, permease component</fullName>
    </submittedName>
</protein>
<dbReference type="OrthoDB" id="9771544at2"/>
<evidence type="ECO:0000256" key="4">
    <source>
        <dbReference type="ARBA" id="ARBA00022692"/>
    </source>
</evidence>
<gene>
    <name evidence="9" type="ordered locus">Spiaf_0123</name>
</gene>
<feature type="domain" description="ABC transmembrane type-1" evidence="8">
    <location>
        <begin position="78"/>
        <end position="269"/>
    </location>
</feature>
<dbReference type="CDD" id="cd06261">
    <property type="entry name" value="TM_PBP2"/>
    <property type="match status" value="1"/>
</dbReference>
<comment type="similarity">
    <text evidence="7">Belongs to the binding-protein-dependent transport system permease family.</text>
</comment>
<keyword evidence="6 7" id="KW-0472">Membrane</keyword>
<dbReference type="KEGG" id="sfc:Spiaf_0123"/>
<dbReference type="STRING" id="889378.Spiaf_0123"/>
<evidence type="ECO:0000256" key="7">
    <source>
        <dbReference type="RuleBase" id="RU363032"/>
    </source>
</evidence>
<keyword evidence="4 7" id="KW-0812">Transmembrane</keyword>
<evidence type="ECO:0000256" key="1">
    <source>
        <dbReference type="ARBA" id="ARBA00004651"/>
    </source>
</evidence>
<proteinExistence type="inferred from homology"/>
<feature type="transmembrane region" description="Helical" evidence="7">
    <location>
        <begin position="12"/>
        <end position="37"/>
    </location>
</feature>
<keyword evidence="5 7" id="KW-1133">Transmembrane helix</keyword>